<keyword evidence="1 2" id="KW-0238">DNA-binding</keyword>
<evidence type="ECO:0000313" key="5">
    <source>
        <dbReference type="Proteomes" id="UP000502996"/>
    </source>
</evidence>
<dbReference type="GO" id="GO:0003677">
    <property type="term" value="F:DNA binding"/>
    <property type="evidence" value="ECO:0007669"/>
    <property type="project" value="UniProtKB-UniRule"/>
</dbReference>
<feature type="domain" description="HTH tetR-type" evidence="3">
    <location>
        <begin position="16"/>
        <end position="76"/>
    </location>
</feature>
<dbReference type="Gene3D" id="1.10.357.10">
    <property type="entry name" value="Tetracycline Repressor, domain 2"/>
    <property type="match status" value="1"/>
</dbReference>
<dbReference type="KEGG" id="nano:G5V58_07800"/>
<dbReference type="RefSeq" id="WP_165230733.1">
    <property type="nucleotide sequence ID" value="NZ_CP049257.1"/>
</dbReference>
<accession>A0A6G6WCD3</accession>
<evidence type="ECO:0000256" key="1">
    <source>
        <dbReference type="ARBA" id="ARBA00023125"/>
    </source>
</evidence>
<proteinExistence type="predicted"/>
<dbReference type="PROSITE" id="PS50977">
    <property type="entry name" value="HTH_TETR_2"/>
    <property type="match status" value="1"/>
</dbReference>
<reference evidence="4 5" key="1">
    <citation type="submission" date="2020-02" db="EMBL/GenBank/DDBJ databases">
        <title>Full genome sequence of Nocardioides sp. R-3366.</title>
        <authorList>
            <person name="Im W.-T."/>
        </authorList>
    </citation>
    <scope>NUCLEOTIDE SEQUENCE [LARGE SCALE GENOMIC DNA]</scope>
    <source>
        <strain evidence="4 5">R-3366</strain>
    </source>
</reference>
<keyword evidence="5" id="KW-1185">Reference proteome</keyword>
<dbReference type="SUPFAM" id="SSF46689">
    <property type="entry name" value="Homeodomain-like"/>
    <property type="match status" value="1"/>
</dbReference>
<dbReference type="EMBL" id="CP049257">
    <property type="protein sequence ID" value="QIG42700.1"/>
    <property type="molecule type" value="Genomic_DNA"/>
</dbReference>
<dbReference type="Proteomes" id="UP000502996">
    <property type="component" value="Chromosome"/>
</dbReference>
<evidence type="ECO:0000256" key="2">
    <source>
        <dbReference type="PROSITE-ProRule" id="PRU00335"/>
    </source>
</evidence>
<sequence length="210" mass="23605">MIPSTGSRRTPADRHDDRRQELAESALLTLGELGYARTSLRDIAGNSPFSHGVLHYYFADKLELVLYSITHYKKVCARRYDGVVASATTEAELLDGFAEKLVETISTEAPMHRLWYDLRVQSMFDARLRETVLVIDGWLRDMCWRVVTRYSELADREVALDPDSTYAVLDGVFQAALLGHVTGDEQALPRLVGQVHGLLPMTLSPLPRTV</sequence>
<evidence type="ECO:0000259" key="3">
    <source>
        <dbReference type="PROSITE" id="PS50977"/>
    </source>
</evidence>
<organism evidence="4 5">
    <name type="scientific">Nocardioides anomalus</name>
    <dbReference type="NCBI Taxonomy" id="2712223"/>
    <lineage>
        <taxon>Bacteria</taxon>
        <taxon>Bacillati</taxon>
        <taxon>Actinomycetota</taxon>
        <taxon>Actinomycetes</taxon>
        <taxon>Propionibacteriales</taxon>
        <taxon>Nocardioidaceae</taxon>
        <taxon>Nocardioides</taxon>
    </lineage>
</organism>
<protein>
    <submittedName>
        <fullName evidence="4">TetR/AcrR family transcriptional regulator</fullName>
    </submittedName>
</protein>
<dbReference type="AlphaFoldDB" id="A0A6G6WCD3"/>
<evidence type="ECO:0000313" key="4">
    <source>
        <dbReference type="EMBL" id="QIG42700.1"/>
    </source>
</evidence>
<dbReference type="InterPro" id="IPR009057">
    <property type="entry name" value="Homeodomain-like_sf"/>
</dbReference>
<feature type="DNA-binding region" description="H-T-H motif" evidence="2">
    <location>
        <begin position="39"/>
        <end position="58"/>
    </location>
</feature>
<name>A0A6G6WCD3_9ACTN</name>
<gene>
    <name evidence="4" type="ORF">G5V58_07800</name>
</gene>
<dbReference type="InterPro" id="IPR001647">
    <property type="entry name" value="HTH_TetR"/>
</dbReference>
<dbReference type="Pfam" id="PF00440">
    <property type="entry name" value="TetR_N"/>
    <property type="match status" value="1"/>
</dbReference>